<evidence type="ECO:0000313" key="3">
    <source>
        <dbReference type="Proteomes" id="UP000748756"/>
    </source>
</evidence>
<evidence type="ECO:0000256" key="1">
    <source>
        <dbReference type="SAM" id="MobiDB-lite"/>
    </source>
</evidence>
<protein>
    <submittedName>
        <fullName evidence="2">Uncharacterized protein</fullName>
    </submittedName>
</protein>
<feature type="compositionally biased region" description="Polar residues" evidence="1">
    <location>
        <begin position="64"/>
        <end position="74"/>
    </location>
</feature>
<evidence type="ECO:0000313" key="2">
    <source>
        <dbReference type="EMBL" id="KAF9150989.1"/>
    </source>
</evidence>
<feature type="compositionally biased region" description="Basic and acidic residues" evidence="1">
    <location>
        <begin position="79"/>
        <end position="95"/>
    </location>
</feature>
<name>A0A9P5VBB1_9FUNG</name>
<proteinExistence type="predicted"/>
<organism evidence="2 3">
    <name type="scientific">Linnemannia schmuckeri</name>
    <dbReference type="NCBI Taxonomy" id="64567"/>
    <lineage>
        <taxon>Eukaryota</taxon>
        <taxon>Fungi</taxon>
        <taxon>Fungi incertae sedis</taxon>
        <taxon>Mucoromycota</taxon>
        <taxon>Mortierellomycotina</taxon>
        <taxon>Mortierellomycetes</taxon>
        <taxon>Mortierellales</taxon>
        <taxon>Mortierellaceae</taxon>
        <taxon>Linnemannia</taxon>
    </lineage>
</organism>
<accession>A0A9P5VBB1</accession>
<keyword evidence="3" id="KW-1185">Reference proteome</keyword>
<reference evidence="2" key="1">
    <citation type="journal article" date="2020" name="Fungal Divers.">
        <title>Resolving the Mortierellaceae phylogeny through synthesis of multi-gene phylogenetics and phylogenomics.</title>
        <authorList>
            <person name="Vandepol N."/>
            <person name="Liber J."/>
            <person name="Desiro A."/>
            <person name="Na H."/>
            <person name="Kennedy M."/>
            <person name="Barry K."/>
            <person name="Grigoriev I.V."/>
            <person name="Miller A.N."/>
            <person name="O'Donnell K."/>
            <person name="Stajich J.E."/>
            <person name="Bonito G."/>
        </authorList>
    </citation>
    <scope>NUCLEOTIDE SEQUENCE</scope>
    <source>
        <strain evidence="2">NRRL 6426</strain>
    </source>
</reference>
<dbReference type="EMBL" id="JAAAUQ010000363">
    <property type="protein sequence ID" value="KAF9150989.1"/>
    <property type="molecule type" value="Genomic_DNA"/>
</dbReference>
<gene>
    <name evidence="2" type="ORF">BG015_007204</name>
</gene>
<dbReference type="AlphaFoldDB" id="A0A9P5VBB1"/>
<dbReference type="Proteomes" id="UP000748756">
    <property type="component" value="Unassembled WGS sequence"/>
</dbReference>
<feature type="compositionally biased region" description="Low complexity" evidence="1">
    <location>
        <begin position="29"/>
        <end position="45"/>
    </location>
</feature>
<dbReference type="OrthoDB" id="2416556at2759"/>
<feature type="compositionally biased region" description="Basic and acidic residues" evidence="1">
    <location>
        <begin position="46"/>
        <end position="63"/>
    </location>
</feature>
<feature type="region of interest" description="Disordered" evidence="1">
    <location>
        <begin position="29"/>
        <end position="95"/>
    </location>
</feature>
<sequence>MTAIIRTINLGLPRVSMARIPMVAFANSSHPSAYSSSSWAESAKNAADKLENSAKNLAHEAEHQTTTSGLSQHASDAIRMVESHSALKQDKAPIHTYRDVDHAESRFLKH</sequence>
<comment type="caution">
    <text evidence="2">The sequence shown here is derived from an EMBL/GenBank/DDBJ whole genome shotgun (WGS) entry which is preliminary data.</text>
</comment>